<keyword evidence="3" id="KW-1185">Reference proteome</keyword>
<proteinExistence type="predicted"/>
<evidence type="ECO:0000313" key="2">
    <source>
        <dbReference type="EMBL" id="QEN06785.1"/>
    </source>
</evidence>
<evidence type="ECO:0000256" key="1">
    <source>
        <dbReference type="SAM" id="Phobius"/>
    </source>
</evidence>
<sequence>MFGNFGQFCNGFSSFGKFHSGGFIMMGIGLVVILVVAYFIFKKDSFLKSDSSESPLELLQKRYVNGEINEVEYLSKKEVLGKKK</sequence>
<feature type="transmembrane region" description="Helical" evidence="1">
    <location>
        <begin position="20"/>
        <end position="41"/>
    </location>
</feature>
<name>A0A5C1QFH2_9SPIO</name>
<dbReference type="RefSeq" id="WP_149484868.1">
    <property type="nucleotide sequence ID" value="NZ_CP036150.1"/>
</dbReference>
<keyword evidence="1" id="KW-1133">Transmembrane helix</keyword>
<keyword evidence="1" id="KW-0812">Transmembrane</keyword>
<keyword evidence="1" id="KW-0472">Membrane</keyword>
<gene>
    <name evidence="2" type="ORF">EXM22_01800</name>
</gene>
<organism evidence="2 3">
    <name type="scientific">Oceanispirochaeta crateris</name>
    <dbReference type="NCBI Taxonomy" id="2518645"/>
    <lineage>
        <taxon>Bacteria</taxon>
        <taxon>Pseudomonadati</taxon>
        <taxon>Spirochaetota</taxon>
        <taxon>Spirochaetia</taxon>
        <taxon>Spirochaetales</taxon>
        <taxon>Spirochaetaceae</taxon>
        <taxon>Oceanispirochaeta</taxon>
    </lineage>
</organism>
<evidence type="ECO:0008006" key="4">
    <source>
        <dbReference type="Google" id="ProtNLM"/>
    </source>
</evidence>
<evidence type="ECO:0000313" key="3">
    <source>
        <dbReference type="Proteomes" id="UP000324209"/>
    </source>
</evidence>
<accession>A0A5C1QFH2</accession>
<protein>
    <recommendedName>
        <fullName evidence="4">SHOCT domain-containing protein</fullName>
    </recommendedName>
</protein>
<dbReference type="KEGG" id="ock:EXM22_01800"/>
<dbReference type="Proteomes" id="UP000324209">
    <property type="component" value="Chromosome"/>
</dbReference>
<dbReference type="EMBL" id="CP036150">
    <property type="protein sequence ID" value="QEN06785.1"/>
    <property type="molecule type" value="Genomic_DNA"/>
</dbReference>
<dbReference type="AlphaFoldDB" id="A0A5C1QFH2"/>
<reference evidence="2 3" key="1">
    <citation type="submission" date="2019-02" db="EMBL/GenBank/DDBJ databases">
        <title>Complete Genome Sequence and Methylome Analysis of free living Spirochaetas.</title>
        <authorList>
            <person name="Fomenkov A."/>
            <person name="Dubinina G."/>
            <person name="Leshcheva N."/>
            <person name="Mikheeva N."/>
            <person name="Grabovich M."/>
            <person name="Vincze T."/>
            <person name="Roberts R.J."/>
        </authorList>
    </citation>
    <scope>NUCLEOTIDE SEQUENCE [LARGE SCALE GENOMIC DNA]</scope>
    <source>
        <strain evidence="2 3">K2</strain>
    </source>
</reference>